<evidence type="ECO:0000256" key="16">
    <source>
        <dbReference type="ARBA" id="ARBA00052285"/>
    </source>
</evidence>
<name>A0A914BSI6_PATMI</name>
<dbReference type="InterPro" id="IPR038578">
    <property type="entry name" value="GT29-like_sf"/>
</dbReference>
<evidence type="ECO:0000256" key="7">
    <source>
        <dbReference type="ARBA" id="ARBA00022968"/>
    </source>
</evidence>
<comment type="similarity">
    <text evidence="3">Belongs to the glycosyltransferase 29 family.</text>
</comment>
<proteinExistence type="inferred from homology"/>
<evidence type="ECO:0000256" key="17">
    <source>
        <dbReference type="SAM" id="Phobius"/>
    </source>
</evidence>
<dbReference type="RefSeq" id="XP_038078576.1">
    <property type="nucleotide sequence ID" value="XM_038222648.1"/>
</dbReference>
<evidence type="ECO:0000256" key="5">
    <source>
        <dbReference type="ARBA" id="ARBA00022679"/>
    </source>
</evidence>
<dbReference type="EnsemblMetazoa" id="XM_038222648.1">
    <property type="protein sequence ID" value="XP_038078576.1"/>
    <property type="gene ID" value="LOC119745940"/>
</dbReference>
<comment type="pathway">
    <text evidence="2">Protein modification; protein glycosylation.</text>
</comment>
<sequence length="430" mass="49618">MAIRRVFCRFQSLKIGVSATVAVYLVLTLVNFGFKRVVRSPRVVQNGESNLADYFEKFVAPHQQHLRKASGFPAKNESVFKELGDSKFSFSRTNNNRSNVLFGADVFADDSSIVNPPEMPPSLNLDEVPFMRDARFTRSKCPKTVSSLTKYSRWFRERFQPDIKIFLETSDVGVYSNYYKLLHFRQPFGFRMANKTKLTTIVNHPNFTDAPLNADGRPNRCLRCAVVGCGGILNGSGAGVEIDSHDYVFRLNRAISTGHYAEDVGNKTSFYTFFPESMHAQDVQDKNATFFYAMFKSYDLDYAINMLNDDTPPRYISRGKLFRLKKAKFDKRKLKIIHPDFFRYVFTRYLDTKANRPTTGAVVVFLALHLCDEVGIYGFGYDPRFTLHYYDKTFRSHTDKATALHDVDNERELWHKLHEEGVLRLFKRDL</sequence>
<keyword evidence="12" id="KW-0325">Glycoprotein</keyword>
<evidence type="ECO:0000313" key="18">
    <source>
        <dbReference type="EnsemblMetazoa" id="XP_038078576.1"/>
    </source>
</evidence>
<evidence type="ECO:0000256" key="12">
    <source>
        <dbReference type="ARBA" id="ARBA00023180"/>
    </source>
</evidence>
<protein>
    <recommendedName>
        <fullName evidence="14">alpha-N-acetylgalactosaminide alpha-2,6-sialyltransferase</fullName>
        <ecNumber evidence="14">2.4.3.3</ecNumber>
    </recommendedName>
</protein>
<dbReference type="Gene3D" id="3.90.1480.20">
    <property type="entry name" value="Glycosyl transferase family 29"/>
    <property type="match status" value="1"/>
</dbReference>
<dbReference type="EC" id="2.4.3.3" evidence="14"/>
<keyword evidence="9" id="KW-0333">Golgi apparatus</keyword>
<evidence type="ECO:0000256" key="3">
    <source>
        <dbReference type="ARBA" id="ARBA00006003"/>
    </source>
</evidence>
<evidence type="ECO:0000256" key="11">
    <source>
        <dbReference type="ARBA" id="ARBA00023157"/>
    </source>
</evidence>
<dbReference type="PANTHER" id="PTHR45941">
    <property type="entry name" value="ALPHA-N-ACETYLGALACTOSAMINIDE ALPHA-2,6-SIALYLTRANSFERASE 2-LIKE-RELATED"/>
    <property type="match status" value="1"/>
</dbReference>
<feature type="transmembrane region" description="Helical" evidence="17">
    <location>
        <begin position="12"/>
        <end position="34"/>
    </location>
</feature>
<dbReference type="OrthoDB" id="10264956at2759"/>
<dbReference type="InterPro" id="IPR001675">
    <property type="entry name" value="Glyco_trans_29"/>
</dbReference>
<keyword evidence="19" id="KW-1185">Reference proteome</keyword>
<evidence type="ECO:0000256" key="1">
    <source>
        <dbReference type="ARBA" id="ARBA00004323"/>
    </source>
</evidence>
<dbReference type="GeneID" id="119745940"/>
<keyword evidence="6 17" id="KW-0812">Transmembrane</keyword>
<comment type="catalytic activity">
    <reaction evidence="16">
        <text>a 3-O-[N-acetyl-alpha-D-galactosaminyl]-L-threonyl-[protein] + CMP-N-acetyl-beta-neuraminate = a 3-O-[N-acetyl-alpha-neuraminosyl-(2-&gt;6)-N-acetyl-alpha-D-galactosaminyl]-L-threonyl-[protein] + CMP + H(+)</text>
        <dbReference type="Rhea" id="RHEA:81643"/>
        <dbReference type="Rhea" id="RHEA-COMP:11689"/>
        <dbReference type="Rhea" id="RHEA-COMP:19720"/>
        <dbReference type="ChEBI" id="CHEBI:15378"/>
        <dbReference type="ChEBI" id="CHEBI:57812"/>
        <dbReference type="ChEBI" id="CHEBI:60377"/>
        <dbReference type="ChEBI" id="CHEBI:87075"/>
        <dbReference type="ChEBI" id="CHEBI:231970"/>
    </reaction>
    <physiologicalReaction direction="left-to-right" evidence="16">
        <dbReference type="Rhea" id="RHEA:81644"/>
    </physiologicalReaction>
</comment>
<evidence type="ECO:0000256" key="9">
    <source>
        <dbReference type="ARBA" id="ARBA00023034"/>
    </source>
</evidence>
<evidence type="ECO:0000256" key="10">
    <source>
        <dbReference type="ARBA" id="ARBA00023136"/>
    </source>
</evidence>
<comment type="catalytic activity">
    <reaction evidence="13">
        <text>a beta-D-galactosyl-(1-&gt;3)-N-acetyl-alpha-D-galactosaminyl derivative + CMP-N-acetyl-beta-neuraminate = a beta-D-galactosyl-(1-&gt;3)-[N-acetyl-alpha-neuraminyl-(2-&gt;6)]-N-acetyl-alpha-D-galactosaminyl derivative + CMP + H(+)</text>
        <dbReference type="Rhea" id="RHEA:11136"/>
        <dbReference type="ChEBI" id="CHEBI:15378"/>
        <dbReference type="ChEBI" id="CHEBI:57812"/>
        <dbReference type="ChEBI" id="CHEBI:60377"/>
        <dbReference type="ChEBI" id="CHEBI:133470"/>
        <dbReference type="ChEBI" id="CHEBI:140764"/>
        <dbReference type="EC" id="2.4.3.3"/>
    </reaction>
    <physiologicalReaction direction="left-to-right" evidence="13">
        <dbReference type="Rhea" id="RHEA:11137"/>
    </physiologicalReaction>
</comment>
<comment type="catalytic activity">
    <reaction evidence="15">
        <text>a 3-O-[N-acetyl-alpha-neuraminyl-(2-&gt;3)-beta-D-galactosyl-(1-&gt;3)-N-acetyl-alpha-D-galactosaminyl]-L-threonyl-[protein] + CMP-N-acetyl-beta-neuraminate = a 3-O-{alpha-Neu5Ac-(2-&gt;3)-beta-D-Gal-(1-&gt;3)-[alpha-Neu5Ac-(2-&gt;6)]-alpha-D-GalNAc}-L-threonyl-[protein] + CMP + H(+)</text>
        <dbReference type="Rhea" id="RHEA:81659"/>
        <dbReference type="Rhea" id="RHEA-COMP:14417"/>
        <dbReference type="Rhea" id="RHEA-COMP:16763"/>
        <dbReference type="ChEBI" id="CHEBI:15378"/>
        <dbReference type="ChEBI" id="CHEBI:57812"/>
        <dbReference type="ChEBI" id="CHEBI:60377"/>
        <dbReference type="ChEBI" id="CHEBI:139598"/>
        <dbReference type="ChEBI" id="CHEBI:156398"/>
    </reaction>
    <physiologicalReaction direction="left-to-right" evidence="15">
        <dbReference type="Rhea" id="RHEA:81660"/>
    </physiologicalReaction>
</comment>
<evidence type="ECO:0000256" key="6">
    <source>
        <dbReference type="ARBA" id="ARBA00022692"/>
    </source>
</evidence>
<keyword evidence="5" id="KW-0808">Transferase</keyword>
<evidence type="ECO:0000256" key="15">
    <source>
        <dbReference type="ARBA" id="ARBA00050664"/>
    </source>
</evidence>
<evidence type="ECO:0000256" key="14">
    <source>
        <dbReference type="ARBA" id="ARBA00039109"/>
    </source>
</evidence>
<evidence type="ECO:0000256" key="8">
    <source>
        <dbReference type="ARBA" id="ARBA00022989"/>
    </source>
</evidence>
<accession>A0A914BSI6</accession>
<organism evidence="18 19">
    <name type="scientific">Patiria miniata</name>
    <name type="common">Bat star</name>
    <name type="synonym">Asterina miniata</name>
    <dbReference type="NCBI Taxonomy" id="46514"/>
    <lineage>
        <taxon>Eukaryota</taxon>
        <taxon>Metazoa</taxon>
        <taxon>Echinodermata</taxon>
        <taxon>Eleutherozoa</taxon>
        <taxon>Asterozoa</taxon>
        <taxon>Asteroidea</taxon>
        <taxon>Valvatacea</taxon>
        <taxon>Valvatida</taxon>
        <taxon>Asterinidae</taxon>
        <taxon>Patiria</taxon>
    </lineage>
</organism>
<dbReference type="AlphaFoldDB" id="A0A914BSI6"/>
<evidence type="ECO:0000256" key="2">
    <source>
        <dbReference type="ARBA" id="ARBA00004922"/>
    </source>
</evidence>
<comment type="subcellular location">
    <subcellularLocation>
        <location evidence="1">Golgi apparatus membrane</location>
        <topology evidence="1">Single-pass type II membrane protein</topology>
    </subcellularLocation>
</comment>
<keyword evidence="8 17" id="KW-1133">Transmembrane helix</keyword>
<evidence type="ECO:0000313" key="19">
    <source>
        <dbReference type="Proteomes" id="UP000887568"/>
    </source>
</evidence>
<dbReference type="GO" id="GO:0000139">
    <property type="term" value="C:Golgi membrane"/>
    <property type="evidence" value="ECO:0007669"/>
    <property type="project" value="UniProtKB-SubCell"/>
</dbReference>
<dbReference type="Pfam" id="PF00777">
    <property type="entry name" value="Glyco_transf_29"/>
    <property type="match status" value="1"/>
</dbReference>
<keyword evidence="11" id="KW-1015">Disulfide bond</keyword>
<keyword evidence="7" id="KW-0735">Signal-anchor</keyword>
<reference evidence="18" key="1">
    <citation type="submission" date="2022-11" db="UniProtKB">
        <authorList>
            <consortium name="EnsemblMetazoa"/>
        </authorList>
    </citation>
    <scope>IDENTIFICATION</scope>
</reference>
<dbReference type="GO" id="GO:0001665">
    <property type="term" value="F:alpha-N-acetylgalactosaminide alpha-2,6-sialyltransferase activity"/>
    <property type="evidence" value="ECO:0007669"/>
    <property type="project" value="UniProtKB-EC"/>
</dbReference>
<keyword evidence="10 17" id="KW-0472">Membrane</keyword>
<evidence type="ECO:0000256" key="4">
    <source>
        <dbReference type="ARBA" id="ARBA00022676"/>
    </source>
</evidence>
<dbReference type="PANTHER" id="PTHR45941:SF8">
    <property type="entry name" value="ALPHA-N-ACETYLGALACTOSAMINIDE ALPHA-2,6-SIALYLTRANSFERASE 1-LIKE"/>
    <property type="match status" value="1"/>
</dbReference>
<dbReference type="FunFam" id="3.90.1480.20:FF:000015">
    <property type="entry name" value="Lactosylceramide alpha-2,3-sialyltransferase"/>
    <property type="match status" value="1"/>
</dbReference>
<dbReference type="Proteomes" id="UP000887568">
    <property type="component" value="Unplaced"/>
</dbReference>
<keyword evidence="4" id="KW-0328">Glycosyltransferase</keyword>
<evidence type="ECO:0000256" key="13">
    <source>
        <dbReference type="ARBA" id="ARBA00036348"/>
    </source>
</evidence>